<evidence type="ECO:0000313" key="3">
    <source>
        <dbReference type="Proteomes" id="UP001291930"/>
    </source>
</evidence>
<gene>
    <name evidence="2" type="ORF">U2I54_21700</name>
</gene>
<dbReference type="Gene3D" id="2.30.30.290">
    <property type="entry name" value="YopX-like domains"/>
    <property type="match status" value="1"/>
</dbReference>
<dbReference type="Pfam" id="PF09643">
    <property type="entry name" value="YopX"/>
    <property type="match status" value="1"/>
</dbReference>
<dbReference type="RefSeq" id="WP_374219025.1">
    <property type="nucleotide sequence ID" value="NZ_JAXOVW010000073.1"/>
</dbReference>
<accession>A0ABU5K1Q2</accession>
<comment type="caution">
    <text evidence="2">The sequence shown here is derived from an EMBL/GenBank/DDBJ whole genome shotgun (WGS) entry which is preliminary data.</text>
</comment>
<dbReference type="InterPro" id="IPR019096">
    <property type="entry name" value="YopX_protein"/>
</dbReference>
<evidence type="ECO:0000259" key="1">
    <source>
        <dbReference type="Pfam" id="PF09643"/>
    </source>
</evidence>
<feature type="domain" description="YopX protein" evidence="1">
    <location>
        <begin position="5"/>
        <end position="132"/>
    </location>
</feature>
<dbReference type="Proteomes" id="UP001291930">
    <property type="component" value="Unassembled WGS sequence"/>
</dbReference>
<reference evidence="3" key="1">
    <citation type="submission" date="2023-11" db="EMBL/GenBank/DDBJ databases">
        <title>Genome Sequence of Bacillus pseudomycoides stain BUPM19.</title>
        <authorList>
            <person name="Farhat A."/>
        </authorList>
    </citation>
    <scope>NUCLEOTIDE SEQUENCE [LARGE SCALE GENOMIC DNA]</scope>
    <source>
        <strain evidence="3">BUPM19</strain>
    </source>
</reference>
<dbReference type="EMBL" id="JAXOVW010000073">
    <property type="protein sequence ID" value="MDZ5609598.1"/>
    <property type="molecule type" value="Genomic_DNA"/>
</dbReference>
<dbReference type="InterPro" id="IPR010024">
    <property type="entry name" value="CHP16711"/>
</dbReference>
<organism evidence="2 3">
    <name type="scientific">Bacillus bingmayongensis</name>
    <dbReference type="NCBI Taxonomy" id="1150157"/>
    <lineage>
        <taxon>Bacteria</taxon>
        <taxon>Bacillati</taxon>
        <taxon>Bacillota</taxon>
        <taxon>Bacilli</taxon>
        <taxon>Bacillales</taxon>
        <taxon>Bacillaceae</taxon>
        <taxon>Bacillus</taxon>
    </lineage>
</organism>
<name>A0ABU5K1Q2_9BACI</name>
<dbReference type="InterPro" id="IPR023385">
    <property type="entry name" value="YopX-like_C"/>
</dbReference>
<evidence type="ECO:0000313" key="2">
    <source>
        <dbReference type="EMBL" id="MDZ5609598.1"/>
    </source>
</evidence>
<proteinExistence type="predicted"/>
<sequence>MKSVEFRAWDKEEKKMYHNVGIVGTLIILEHEQRGYDFCEVDLTLYDQLDNRYHLMQYTGIKDTNGVKIFEGDMVRIFVPDDPEAKEYISTVFELEGALVVKMVGYDIYTDDHCVGWVPEDHRLEVIGNIYECKNSTK</sequence>
<protein>
    <submittedName>
        <fullName evidence="2">YopX family protein</fullName>
    </submittedName>
</protein>
<keyword evidence="3" id="KW-1185">Reference proteome</keyword>
<dbReference type="SUPFAM" id="SSF159006">
    <property type="entry name" value="YopX-like"/>
    <property type="match status" value="1"/>
</dbReference>
<dbReference type="NCBIfam" id="TIGR01671">
    <property type="entry name" value="phage_TIGR01671"/>
    <property type="match status" value="1"/>
</dbReference>